<dbReference type="RefSeq" id="WP_316024726.1">
    <property type="nucleotide sequence ID" value="NZ_JAWDIO010000002.1"/>
</dbReference>
<name>A0ABU3SSN5_9ALTE</name>
<reference evidence="2 3" key="1">
    <citation type="submission" date="2023-10" db="EMBL/GenBank/DDBJ databases">
        <title>Glaciecola aquimarina strain GGW-M5 nov., isolated from a coastal seawater.</title>
        <authorList>
            <person name="Bayburt H."/>
            <person name="Kim J.M."/>
            <person name="Choi B.J."/>
            <person name="Jeon C.O."/>
        </authorList>
    </citation>
    <scope>NUCLEOTIDE SEQUENCE [LARGE SCALE GENOMIC DNA]</scope>
    <source>
        <strain evidence="2 3">KCTC 32108</strain>
    </source>
</reference>
<evidence type="ECO:0000313" key="3">
    <source>
        <dbReference type="Proteomes" id="UP001247805"/>
    </source>
</evidence>
<dbReference type="Proteomes" id="UP001247805">
    <property type="component" value="Unassembled WGS sequence"/>
</dbReference>
<feature type="transmembrane region" description="Helical" evidence="1">
    <location>
        <begin position="55"/>
        <end position="76"/>
    </location>
</feature>
<protein>
    <recommendedName>
        <fullName evidence="4">DNA gyrase subunit B</fullName>
    </recommendedName>
</protein>
<feature type="transmembrane region" description="Helical" evidence="1">
    <location>
        <begin position="26"/>
        <end position="43"/>
    </location>
</feature>
<evidence type="ECO:0008006" key="4">
    <source>
        <dbReference type="Google" id="ProtNLM"/>
    </source>
</evidence>
<keyword evidence="3" id="KW-1185">Reference proteome</keyword>
<dbReference type="EMBL" id="JAWDIO010000002">
    <property type="protein sequence ID" value="MDU0353029.1"/>
    <property type="molecule type" value="Genomic_DNA"/>
</dbReference>
<feature type="transmembrane region" description="Helical" evidence="1">
    <location>
        <begin position="153"/>
        <end position="173"/>
    </location>
</feature>
<evidence type="ECO:0000256" key="1">
    <source>
        <dbReference type="SAM" id="Phobius"/>
    </source>
</evidence>
<feature type="transmembrane region" description="Helical" evidence="1">
    <location>
        <begin position="82"/>
        <end position="102"/>
    </location>
</feature>
<feature type="transmembrane region" description="Helical" evidence="1">
    <location>
        <begin position="123"/>
        <end position="141"/>
    </location>
</feature>
<keyword evidence="1" id="KW-0812">Transmembrane</keyword>
<gene>
    <name evidence="2" type="ORF">RS130_02950</name>
</gene>
<evidence type="ECO:0000313" key="2">
    <source>
        <dbReference type="EMBL" id="MDU0353029.1"/>
    </source>
</evidence>
<proteinExistence type="predicted"/>
<comment type="caution">
    <text evidence="2">The sequence shown here is derived from an EMBL/GenBank/DDBJ whole genome shotgun (WGS) entry which is preliminary data.</text>
</comment>
<keyword evidence="1" id="KW-0472">Membrane</keyword>
<sequence>MPILLTALTLLYPILAYLGLQYTSPSVVAGVLMGLLVLRFAVYKSKAKQEKHVKLMFLAVLILLTFSLFTDSQFGIRFYPVAVSLIFLCLFAYSLIFPPTVIERLARLTNNDFSPAGVKYARKVTIAWCLFFVLNGSISFYTCMYSDMQTWTLYNGVISYVLMGILGAAEWLIRQTVKHKH</sequence>
<keyword evidence="1" id="KW-1133">Transmembrane helix</keyword>
<organism evidence="2 3">
    <name type="scientific">Paraglaciecola aquimarina</name>
    <dbReference type="NCBI Taxonomy" id="1235557"/>
    <lineage>
        <taxon>Bacteria</taxon>
        <taxon>Pseudomonadati</taxon>
        <taxon>Pseudomonadota</taxon>
        <taxon>Gammaproteobacteria</taxon>
        <taxon>Alteromonadales</taxon>
        <taxon>Alteromonadaceae</taxon>
        <taxon>Paraglaciecola</taxon>
    </lineage>
</organism>
<accession>A0ABU3SSN5</accession>